<protein>
    <submittedName>
        <fullName evidence="1">Uncharacterized protein</fullName>
    </submittedName>
</protein>
<dbReference type="AlphaFoldDB" id="A0A843V4L1"/>
<dbReference type="Proteomes" id="UP000652761">
    <property type="component" value="Unassembled WGS sequence"/>
</dbReference>
<evidence type="ECO:0000313" key="1">
    <source>
        <dbReference type="EMBL" id="MQL91151.1"/>
    </source>
</evidence>
<dbReference type="EMBL" id="NMUH01001310">
    <property type="protein sequence ID" value="MQL91151.1"/>
    <property type="molecule type" value="Genomic_DNA"/>
</dbReference>
<name>A0A843V4L1_COLES</name>
<sequence>MSRFLGLCRLALSAVFRGFYSVGSLGVGSACGPSTLWRSEVTVSVVRRCFSHGCSVSLVVTPGCSVPTLWRFGMLGACVMRLWSHGVALVFCELLCLGGCMPRVCFRIVLLWPDPGCRSWHRSSCFRMWLTPLVLRELSWA</sequence>
<reference evidence="1" key="1">
    <citation type="submission" date="2017-07" db="EMBL/GenBank/DDBJ databases">
        <title>Taro Niue Genome Assembly and Annotation.</title>
        <authorList>
            <person name="Atibalentja N."/>
            <person name="Keating K."/>
            <person name="Fields C.J."/>
        </authorList>
    </citation>
    <scope>NUCLEOTIDE SEQUENCE</scope>
    <source>
        <strain evidence="1">Niue_2</strain>
        <tissue evidence="1">Leaf</tissue>
    </source>
</reference>
<organism evidence="1 2">
    <name type="scientific">Colocasia esculenta</name>
    <name type="common">Wild taro</name>
    <name type="synonym">Arum esculentum</name>
    <dbReference type="NCBI Taxonomy" id="4460"/>
    <lineage>
        <taxon>Eukaryota</taxon>
        <taxon>Viridiplantae</taxon>
        <taxon>Streptophyta</taxon>
        <taxon>Embryophyta</taxon>
        <taxon>Tracheophyta</taxon>
        <taxon>Spermatophyta</taxon>
        <taxon>Magnoliopsida</taxon>
        <taxon>Liliopsida</taxon>
        <taxon>Araceae</taxon>
        <taxon>Aroideae</taxon>
        <taxon>Colocasieae</taxon>
        <taxon>Colocasia</taxon>
    </lineage>
</organism>
<proteinExistence type="predicted"/>
<accession>A0A843V4L1</accession>
<dbReference type="PROSITE" id="PS51257">
    <property type="entry name" value="PROKAR_LIPOPROTEIN"/>
    <property type="match status" value="1"/>
</dbReference>
<keyword evidence="2" id="KW-1185">Reference proteome</keyword>
<gene>
    <name evidence="1" type="ORF">Taro_023762</name>
</gene>
<comment type="caution">
    <text evidence="1">The sequence shown here is derived from an EMBL/GenBank/DDBJ whole genome shotgun (WGS) entry which is preliminary data.</text>
</comment>
<evidence type="ECO:0000313" key="2">
    <source>
        <dbReference type="Proteomes" id="UP000652761"/>
    </source>
</evidence>